<feature type="domain" description="CS" evidence="2">
    <location>
        <begin position="33"/>
        <end position="122"/>
    </location>
</feature>
<proteinExistence type="predicted"/>
<dbReference type="InterPro" id="IPR008978">
    <property type="entry name" value="HSP20-like_chaperone"/>
</dbReference>
<dbReference type="EMBL" id="CAICTM010000013">
    <property type="protein sequence ID" value="CAB9497054.1"/>
    <property type="molecule type" value="Genomic_DNA"/>
</dbReference>
<dbReference type="Proteomes" id="UP001153069">
    <property type="component" value="Unassembled WGS sequence"/>
</dbReference>
<feature type="compositionally biased region" description="Basic residues" evidence="1">
    <location>
        <begin position="251"/>
        <end position="263"/>
    </location>
</feature>
<name>A0A9N8DA62_9STRA</name>
<dbReference type="AlphaFoldDB" id="A0A9N8DA62"/>
<keyword evidence="4" id="KW-1185">Reference proteome</keyword>
<feature type="compositionally biased region" description="Acidic residues" evidence="1">
    <location>
        <begin position="186"/>
        <end position="196"/>
    </location>
</feature>
<comment type="caution">
    <text evidence="3">The sequence shown here is derived from an EMBL/GenBank/DDBJ whole genome shotgun (WGS) entry which is preliminary data.</text>
</comment>
<dbReference type="PROSITE" id="PS51203">
    <property type="entry name" value="CS"/>
    <property type="match status" value="1"/>
</dbReference>
<evidence type="ECO:0000313" key="3">
    <source>
        <dbReference type="EMBL" id="CAB9497054.1"/>
    </source>
</evidence>
<feature type="region of interest" description="Disordered" evidence="1">
    <location>
        <begin position="1"/>
        <end position="33"/>
    </location>
</feature>
<evidence type="ECO:0000259" key="2">
    <source>
        <dbReference type="PROSITE" id="PS51203"/>
    </source>
</evidence>
<organism evidence="3 4">
    <name type="scientific">Seminavis robusta</name>
    <dbReference type="NCBI Taxonomy" id="568900"/>
    <lineage>
        <taxon>Eukaryota</taxon>
        <taxon>Sar</taxon>
        <taxon>Stramenopiles</taxon>
        <taxon>Ochrophyta</taxon>
        <taxon>Bacillariophyta</taxon>
        <taxon>Bacillariophyceae</taxon>
        <taxon>Bacillariophycidae</taxon>
        <taxon>Naviculales</taxon>
        <taxon>Naviculaceae</taxon>
        <taxon>Seminavis</taxon>
    </lineage>
</organism>
<dbReference type="Gene3D" id="2.60.40.790">
    <property type="match status" value="1"/>
</dbReference>
<dbReference type="SUPFAM" id="SSF49764">
    <property type="entry name" value="HSP20-like chaperones"/>
    <property type="match status" value="1"/>
</dbReference>
<dbReference type="CDD" id="cd06463">
    <property type="entry name" value="p23_like"/>
    <property type="match status" value="1"/>
</dbReference>
<evidence type="ECO:0000313" key="4">
    <source>
        <dbReference type="Proteomes" id="UP001153069"/>
    </source>
</evidence>
<feature type="compositionally biased region" description="Acidic residues" evidence="1">
    <location>
        <begin position="14"/>
        <end position="28"/>
    </location>
</feature>
<sequence length="263" mass="29640">MIPTLGSMEHPYSVEEEEQLEDEEEEESVSATGRKPDIKICQTDTLVLVSILEPGLSECDVNVLIEPKTISVEITRDDIINPVVAGVLFAEVHKNHCRVRIKPDSVLIKLRKTEKGRWRSILEEVLNDVKTVTPETRIRPRRGVDKESREPIEPMTHEKPTTVAGGTKRITKKPQPLGSYASNDTSDGDDDVDAEETAINPSESKVMGALESMKKFHQALFNPTSFFGQPTMDEDEESRNDTEAIQGPLIRNRRKQRKQRSEP</sequence>
<dbReference type="InterPro" id="IPR007052">
    <property type="entry name" value="CS_dom"/>
</dbReference>
<feature type="compositionally biased region" description="Basic and acidic residues" evidence="1">
    <location>
        <begin position="137"/>
        <end position="160"/>
    </location>
</feature>
<accession>A0A9N8DA62</accession>
<gene>
    <name evidence="3" type="ORF">SEMRO_13_G010090.1</name>
</gene>
<feature type="region of interest" description="Disordered" evidence="1">
    <location>
        <begin position="223"/>
        <end position="263"/>
    </location>
</feature>
<reference evidence="3" key="1">
    <citation type="submission" date="2020-06" db="EMBL/GenBank/DDBJ databases">
        <authorList>
            <consortium name="Plant Systems Biology data submission"/>
        </authorList>
    </citation>
    <scope>NUCLEOTIDE SEQUENCE</scope>
    <source>
        <strain evidence="3">D6</strain>
    </source>
</reference>
<feature type="region of interest" description="Disordered" evidence="1">
    <location>
        <begin position="137"/>
        <end position="205"/>
    </location>
</feature>
<evidence type="ECO:0000256" key="1">
    <source>
        <dbReference type="SAM" id="MobiDB-lite"/>
    </source>
</evidence>
<dbReference type="Pfam" id="PF04969">
    <property type="entry name" value="CS"/>
    <property type="match status" value="1"/>
</dbReference>
<protein>
    <submittedName>
        <fullName evidence="3">Suppressor of g2 allele of skp1</fullName>
    </submittedName>
</protein>